<proteinExistence type="predicted"/>
<dbReference type="EMBL" id="BJWL01000011">
    <property type="protein sequence ID" value="GFY96685.1"/>
    <property type="molecule type" value="Genomic_DNA"/>
</dbReference>
<sequence>MSLTMWDVLALYYGVPLLDDCSPGCKRVACSLGYMSAAAIWELARSPLPPLPPFFLLLGKGCKWGQESSERNEPHYRG</sequence>
<evidence type="ECO:0000313" key="2">
    <source>
        <dbReference type="Proteomes" id="UP000585474"/>
    </source>
</evidence>
<dbReference type="AlphaFoldDB" id="A0A7J0FDD7"/>
<comment type="caution">
    <text evidence="1">The sequence shown here is derived from an EMBL/GenBank/DDBJ whole genome shotgun (WGS) entry which is preliminary data.</text>
</comment>
<reference evidence="1 2" key="1">
    <citation type="submission" date="2019-07" db="EMBL/GenBank/DDBJ databases">
        <title>De Novo Assembly of kiwifruit Actinidia rufa.</title>
        <authorList>
            <person name="Sugita-Konishi S."/>
            <person name="Sato K."/>
            <person name="Mori E."/>
            <person name="Abe Y."/>
            <person name="Kisaki G."/>
            <person name="Hamano K."/>
            <person name="Suezawa K."/>
            <person name="Otani M."/>
            <person name="Fukuda T."/>
            <person name="Manabe T."/>
            <person name="Gomi K."/>
            <person name="Tabuchi M."/>
            <person name="Akimitsu K."/>
            <person name="Kataoka I."/>
        </authorList>
    </citation>
    <scope>NUCLEOTIDE SEQUENCE [LARGE SCALE GENOMIC DNA]</scope>
    <source>
        <strain evidence="2">cv. Fuchu</strain>
    </source>
</reference>
<keyword evidence="2" id="KW-1185">Reference proteome</keyword>
<gene>
    <name evidence="1" type="ORF">Acr_11g0009910</name>
</gene>
<accession>A0A7J0FDD7</accession>
<dbReference type="Proteomes" id="UP000585474">
    <property type="component" value="Unassembled WGS sequence"/>
</dbReference>
<protein>
    <submittedName>
        <fullName evidence="1">Uncharacterized protein</fullName>
    </submittedName>
</protein>
<organism evidence="1 2">
    <name type="scientific">Actinidia rufa</name>
    <dbReference type="NCBI Taxonomy" id="165716"/>
    <lineage>
        <taxon>Eukaryota</taxon>
        <taxon>Viridiplantae</taxon>
        <taxon>Streptophyta</taxon>
        <taxon>Embryophyta</taxon>
        <taxon>Tracheophyta</taxon>
        <taxon>Spermatophyta</taxon>
        <taxon>Magnoliopsida</taxon>
        <taxon>eudicotyledons</taxon>
        <taxon>Gunneridae</taxon>
        <taxon>Pentapetalae</taxon>
        <taxon>asterids</taxon>
        <taxon>Ericales</taxon>
        <taxon>Actinidiaceae</taxon>
        <taxon>Actinidia</taxon>
    </lineage>
</organism>
<evidence type="ECO:0000313" key="1">
    <source>
        <dbReference type="EMBL" id="GFY96685.1"/>
    </source>
</evidence>
<name>A0A7J0FDD7_9ERIC</name>